<feature type="compositionally biased region" description="Basic and acidic residues" evidence="2">
    <location>
        <begin position="410"/>
        <end position="433"/>
    </location>
</feature>
<feature type="region of interest" description="Disordered" evidence="2">
    <location>
        <begin position="362"/>
        <end position="446"/>
    </location>
</feature>
<dbReference type="GO" id="GO:0072318">
    <property type="term" value="P:clathrin coat disassembly"/>
    <property type="evidence" value="ECO:0007669"/>
    <property type="project" value="TreeGrafter"/>
</dbReference>
<dbReference type="PANTHER" id="PTHR23172">
    <property type="entry name" value="AUXILIN/CYCLIN G-ASSOCIATED KINASE-RELATED"/>
    <property type="match status" value="1"/>
</dbReference>
<dbReference type="Gene3D" id="1.10.287.110">
    <property type="entry name" value="DnaJ domain"/>
    <property type="match status" value="1"/>
</dbReference>
<dbReference type="GO" id="GO:0031982">
    <property type="term" value="C:vesicle"/>
    <property type="evidence" value="ECO:0007669"/>
    <property type="project" value="TreeGrafter"/>
</dbReference>
<dbReference type="FunFam" id="1.10.287.110:FF:000009">
    <property type="entry name" value="Auxilin-related protein 1"/>
    <property type="match status" value="1"/>
</dbReference>
<protein>
    <submittedName>
        <fullName evidence="5">Auxilin-like protein 1</fullName>
    </submittedName>
</protein>
<dbReference type="OrthoDB" id="1717591at2759"/>
<feature type="compositionally biased region" description="Polar residues" evidence="2">
    <location>
        <begin position="370"/>
        <end position="403"/>
    </location>
</feature>
<feature type="region of interest" description="Disordered" evidence="2">
    <location>
        <begin position="132"/>
        <end position="152"/>
    </location>
</feature>
<feature type="region of interest" description="Disordered" evidence="2">
    <location>
        <begin position="746"/>
        <end position="789"/>
    </location>
</feature>
<feature type="compositionally biased region" description="Basic and acidic residues" evidence="2">
    <location>
        <begin position="235"/>
        <end position="245"/>
    </location>
</feature>
<dbReference type="GO" id="GO:0005783">
    <property type="term" value="C:endoplasmic reticulum"/>
    <property type="evidence" value="ECO:0007669"/>
    <property type="project" value="UniProtKB-ARBA"/>
</dbReference>
<feature type="region of interest" description="Disordered" evidence="2">
    <location>
        <begin position="904"/>
        <end position="953"/>
    </location>
</feature>
<dbReference type="GO" id="GO:0072583">
    <property type="term" value="P:clathrin-dependent endocytosis"/>
    <property type="evidence" value="ECO:0007669"/>
    <property type="project" value="TreeGrafter"/>
</dbReference>
<feature type="region of interest" description="Disordered" evidence="2">
    <location>
        <begin position="170"/>
        <end position="249"/>
    </location>
</feature>
<evidence type="ECO:0000313" key="4">
    <source>
        <dbReference type="Proteomes" id="UP000515123"/>
    </source>
</evidence>
<dbReference type="InterPro" id="IPR036869">
    <property type="entry name" value="J_dom_sf"/>
</dbReference>
<gene>
    <name evidence="5" type="primary">LOC109710738</name>
</gene>
<sequence length="1321" mass="147818">MSCFKGQRCLKRDLIGRSTNDVADAVYVMFIPWPLFIAPAAAASSSLEGDRGPARLGIRGGGGDEAVDYAEIFGAVSSSASIPVLDLSSPAISGTGAGEAAAEDAGIDYPEVFGGGDGEGFGAFYEDLVAEKKREEEVEEEEEEEGVSSHRRNLKGACFDHDATGVSPSPNLVCYSPSNPEKNELHFGRAQQGKKQPSLFTSTGKSGNFSKTNEKEENKIKETPPSSKQPPVATMKKDMKPKSEYDGFFQKPKGSYEFQNCRSAYKYRKAHQKAATKSSSDSTDAPAANAAAASAALKEAMEQAEAKMRSAKEMRESIGKLFKSSAKLDPNDAICSEERENKAECEGKSFSKKLIHAAAMKKPEFRESPPLTNEGINPFQSSYNSVETSGTREGSEEISQLVNDANDAEEVFKCSEKEGNMKEVKAKSKNRAEEGEETESNDRRSQEMMIGFKEKSELKTFSKHSQVITGCNGETEKSEKTEKITNAVMNTSRKEEIDKIIDEVKEVCISEKDKISLEPSPQVVDPGQYKSKKEDYVNFSIIQEKTESKSGASKVVFKLDTSSIQSAAVESVKMKEVKTPGVKIKNNEEDSRAQELFLGETNEKSKAVEKTLHREENENIRKPANLSYYTEKTPYEIKETDQKLEPEEPKKFERTQYAHNKGIIGGKEIPQLQSFTKKSQLTGELASKYKRDGNTYSYNETFEWYSDAKKYTNTLMGSRSEEEMKGLFDTFPKVSMQVKDKISKELAPEVDVHGQDKNNIEDLTTQVKTELEPDSRMNSNETCKDSEETYKPGDFYYARKEEKKSLASKKDHECARCVEELNAIPGLPVLDVSMKTKVLIYSKEEDTNNEENRASKESFLYEAEKKTVAARGTSHCGEKEKIKAPSNFLYSAEKDRCKVKEIDQKGELKEPKKAESIQYAHSQDKSEKEIRPETAKETIEDAANKNKLGSAKEGSQIDYAEKWAAVTQLLRQCSEKNHKTTFEKEKTIDRMRKDEENGRKDVQKEDASGKGGVEEKNVHKEKLLQRKLEEKEREIERQKDNLAVKRVLYGAHERAVAKDRHRATKVAADKAEARERAVKASSEKASEGAKVRAAVARATAEALERAARKAALEARQCTERSMSSSGNNRAKDNEAQGHFRANYMDINQRSTQPDDSSKDAVSRIVNQRHSRSNYHGSDGAPALRFKARIERHQRIAERAAKALADKNTRDMLAQREQEERHRLADSLDCEVRRWATGKEGNLRALLSTLQYILGPDSGWQPISLTDLVTAAALKKAYRKATLCVHPDKLQQRGASIPQKYKCEKVFDLLKDAWNRFNSEQR</sequence>
<dbReference type="SUPFAM" id="SSF46565">
    <property type="entry name" value="Chaperone J-domain"/>
    <property type="match status" value="1"/>
</dbReference>
<feature type="region of interest" description="Disordered" evidence="2">
    <location>
        <begin position="1148"/>
        <end position="1179"/>
    </location>
</feature>
<feature type="compositionally biased region" description="Polar residues" evidence="2">
    <location>
        <begin position="193"/>
        <end position="210"/>
    </location>
</feature>
<dbReference type="Proteomes" id="UP000515123">
    <property type="component" value="Linkage group 5"/>
</dbReference>
<feature type="compositionally biased region" description="Basic and acidic residues" evidence="2">
    <location>
        <begin position="212"/>
        <end position="222"/>
    </location>
</feature>
<feature type="compositionally biased region" description="Low complexity" evidence="2">
    <location>
        <begin position="275"/>
        <end position="296"/>
    </location>
</feature>
<organism evidence="4 5">
    <name type="scientific">Ananas comosus</name>
    <name type="common">Pineapple</name>
    <name type="synonym">Ananas ananas</name>
    <dbReference type="NCBI Taxonomy" id="4615"/>
    <lineage>
        <taxon>Eukaryota</taxon>
        <taxon>Viridiplantae</taxon>
        <taxon>Streptophyta</taxon>
        <taxon>Embryophyta</taxon>
        <taxon>Tracheophyta</taxon>
        <taxon>Spermatophyta</taxon>
        <taxon>Magnoliopsida</taxon>
        <taxon>Liliopsida</taxon>
        <taxon>Poales</taxon>
        <taxon>Bromeliaceae</taxon>
        <taxon>Bromelioideae</taxon>
        <taxon>Ananas</taxon>
    </lineage>
</organism>
<dbReference type="RefSeq" id="XP_020089066.1">
    <property type="nucleotide sequence ID" value="XM_020233477.1"/>
</dbReference>
<feature type="region of interest" description="Disordered" evidence="2">
    <location>
        <begin position="269"/>
        <end position="296"/>
    </location>
</feature>
<feature type="compositionally biased region" description="Basic and acidic residues" evidence="2">
    <location>
        <begin position="746"/>
        <end position="760"/>
    </location>
</feature>
<accession>A0A6P5EZ02</accession>
<feature type="domain" description="J" evidence="3">
    <location>
        <begin position="1257"/>
        <end position="1321"/>
    </location>
</feature>
<keyword evidence="1" id="KW-0175">Coiled coil</keyword>
<evidence type="ECO:0000259" key="3">
    <source>
        <dbReference type="PROSITE" id="PS50076"/>
    </source>
</evidence>
<dbReference type="PROSITE" id="PS50076">
    <property type="entry name" value="DNAJ_2"/>
    <property type="match status" value="1"/>
</dbReference>
<evidence type="ECO:0000313" key="5">
    <source>
        <dbReference type="RefSeq" id="XP_020089066.1"/>
    </source>
</evidence>
<keyword evidence="4" id="KW-1185">Reference proteome</keyword>
<reference evidence="5" key="2">
    <citation type="submission" date="2025-08" db="UniProtKB">
        <authorList>
            <consortium name="RefSeq"/>
        </authorList>
    </citation>
    <scope>IDENTIFICATION</scope>
    <source>
        <tissue evidence="5">Leaf</tissue>
    </source>
</reference>
<evidence type="ECO:0000256" key="1">
    <source>
        <dbReference type="ARBA" id="ARBA00023054"/>
    </source>
</evidence>
<dbReference type="GO" id="GO:0030276">
    <property type="term" value="F:clathrin binding"/>
    <property type="evidence" value="ECO:0007669"/>
    <property type="project" value="TreeGrafter"/>
</dbReference>
<evidence type="ECO:0000256" key="2">
    <source>
        <dbReference type="SAM" id="MobiDB-lite"/>
    </source>
</evidence>
<feature type="region of interest" description="Disordered" evidence="2">
    <location>
        <begin position="977"/>
        <end position="1035"/>
    </location>
</feature>
<feature type="compositionally biased region" description="Basic and acidic residues" evidence="2">
    <location>
        <begin position="922"/>
        <end position="944"/>
    </location>
</feature>
<proteinExistence type="predicted"/>
<dbReference type="InterPro" id="IPR001623">
    <property type="entry name" value="DnaJ_domain"/>
</dbReference>
<feature type="compositionally biased region" description="Acidic residues" evidence="2">
    <location>
        <begin position="137"/>
        <end position="146"/>
    </location>
</feature>
<reference evidence="4" key="1">
    <citation type="journal article" date="2015" name="Nat. Genet.">
        <title>The pineapple genome and the evolution of CAM photosynthesis.</title>
        <authorList>
            <person name="Ming R."/>
            <person name="VanBuren R."/>
            <person name="Wai C.M."/>
            <person name="Tang H."/>
            <person name="Schatz M.C."/>
            <person name="Bowers J.E."/>
            <person name="Lyons E."/>
            <person name="Wang M.L."/>
            <person name="Chen J."/>
            <person name="Biggers E."/>
            <person name="Zhang J."/>
            <person name="Huang L."/>
            <person name="Zhang L."/>
            <person name="Miao W."/>
            <person name="Zhang J."/>
            <person name="Ye Z."/>
            <person name="Miao C."/>
            <person name="Lin Z."/>
            <person name="Wang H."/>
            <person name="Zhou H."/>
            <person name="Yim W.C."/>
            <person name="Priest H.D."/>
            <person name="Zheng C."/>
            <person name="Woodhouse M."/>
            <person name="Edger P.P."/>
            <person name="Guyot R."/>
            <person name="Guo H.B."/>
            <person name="Guo H."/>
            <person name="Zheng G."/>
            <person name="Singh R."/>
            <person name="Sharma A."/>
            <person name="Min X."/>
            <person name="Zheng Y."/>
            <person name="Lee H."/>
            <person name="Gurtowski J."/>
            <person name="Sedlazeck F.J."/>
            <person name="Harkess A."/>
            <person name="McKain M.R."/>
            <person name="Liao Z."/>
            <person name="Fang J."/>
            <person name="Liu J."/>
            <person name="Zhang X."/>
            <person name="Zhang Q."/>
            <person name="Hu W."/>
            <person name="Qin Y."/>
            <person name="Wang K."/>
            <person name="Chen L.Y."/>
            <person name="Shirley N."/>
            <person name="Lin Y.R."/>
            <person name="Liu L.Y."/>
            <person name="Hernandez A.G."/>
            <person name="Wright C.L."/>
            <person name="Bulone V."/>
            <person name="Tuskan G.A."/>
            <person name="Heath K."/>
            <person name="Zee F."/>
            <person name="Moore P.H."/>
            <person name="Sunkar R."/>
            <person name="Leebens-Mack J.H."/>
            <person name="Mockler T."/>
            <person name="Bennetzen J.L."/>
            <person name="Freeling M."/>
            <person name="Sankoff D."/>
            <person name="Paterson A.H."/>
            <person name="Zhu X."/>
            <person name="Yang X."/>
            <person name="Smith J.A."/>
            <person name="Cushman J.C."/>
            <person name="Paull R.E."/>
            <person name="Yu Q."/>
        </authorList>
    </citation>
    <scope>NUCLEOTIDE SEQUENCE [LARGE SCALE GENOMIC DNA]</scope>
    <source>
        <strain evidence="4">cv. F153</strain>
    </source>
</reference>
<feature type="compositionally biased region" description="Basic and acidic residues" evidence="2">
    <location>
        <begin position="904"/>
        <end position="915"/>
    </location>
</feature>
<dbReference type="GeneID" id="109710738"/>
<dbReference type="PANTHER" id="PTHR23172:SF87">
    <property type="entry name" value="CHAPERONE DNAJ-DOMAIN SUPERFAMILY PROTEIN"/>
    <property type="match status" value="1"/>
</dbReference>
<name>A0A6P5EZ02_ANACO</name>
<feature type="compositionally biased region" description="Polar residues" evidence="2">
    <location>
        <begin position="170"/>
        <end position="180"/>
    </location>
</feature>